<gene>
    <name evidence="7" type="primary">CECR2</name>
</gene>
<reference evidence="7" key="1">
    <citation type="submission" date="2013-07" db="EMBL/GenBank/DDBJ databases">
        <authorList>
            <person name="Geib S."/>
        </authorList>
    </citation>
    <scope>NUCLEOTIDE SEQUENCE</scope>
</reference>
<evidence type="ECO:0000259" key="5">
    <source>
        <dbReference type="PROSITE" id="PS50014"/>
    </source>
</evidence>
<keyword evidence="2 3" id="KW-0103">Bromodomain</keyword>
<feature type="compositionally biased region" description="Acidic residues" evidence="4">
    <location>
        <begin position="489"/>
        <end position="500"/>
    </location>
</feature>
<dbReference type="InterPro" id="IPR036427">
    <property type="entry name" value="Bromodomain-like_sf"/>
</dbReference>
<dbReference type="EMBL" id="GAMC01017113">
    <property type="protein sequence ID" value="JAB89442.1"/>
    <property type="molecule type" value="mRNA"/>
</dbReference>
<dbReference type="InterPro" id="IPR036249">
    <property type="entry name" value="Thioredoxin-like_sf"/>
</dbReference>
<dbReference type="CDD" id="cd02997">
    <property type="entry name" value="PDI_a_PDIR"/>
    <property type="match status" value="1"/>
</dbReference>
<name>W8ATE5_CERCA</name>
<dbReference type="InterPro" id="IPR051063">
    <property type="entry name" value="PDI"/>
</dbReference>
<feature type="compositionally biased region" description="Basic residues" evidence="4">
    <location>
        <begin position="700"/>
        <end position="709"/>
    </location>
</feature>
<feature type="compositionally biased region" description="Basic residues" evidence="4">
    <location>
        <begin position="229"/>
        <end position="246"/>
    </location>
</feature>
<dbReference type="SMART" id="SM00297">
    <property type="entry name" value="BROMO"/>
    <property type="match status" value="1"/>
</dbReference>
<feature type="compositionally biased region" description="Polar residues" evidence="4">
    <location>
        <begin position="651"/>
        <end position="665"/>
    </location>
</feature>
<dbReference type="InterPro" id="IPR001487">
    <property type="entry name" value="Bromodomain"/>
</dbReference>
<dbReference type="Gene3D" id="3.40.30.10">
    <property type="entry name" value="Glutaredoxin"/>
    <property type="match status" value="1"/>
</dbReference>
<dbReference type="Pfam" id="PF00085">
    <property type="entry name" value="Thioredoxin"/>
    <property type="match status" value="1"/>
</dbReference>
<feature type="region of interest" description="Disordered" evidence="4">
    <location>
        <begin position="650"/>
        <end position="741"/>
    </location>
</feature>
<protein>
    <submittedName>
        <fullName evidence="7">Cat eye syndrome critical region protein 2</fullName>
    </submittedName>
</protein>
<dbReference type="AlphaFoldDB" id="W8ATE5"/>
<feature type="non-terminal residue" evidence="7">
    <location>
        <position position="1"/>
    </location>
</feature>
<dbReference type="InterPro" id="IPR017937">
    <property type="entry name" value="Thioredoxin_CS"/>
</dbReference>
<dbReference type="InterPro" id="IPR046374">
    <property type="entry name" value="PDI_a_PDIR"/>
</dbReference>
<feature type="compositionally biased region" description="Basic and acidic residues" evidence="4">
    <location>
        <begin position="666"/>
        <end position="694"/>
    </location>
</feature>
<feature type="domain" description="Bromo" evidence="5">
    <location>
        <begin position="38"/>
        <end position="108"/>
    </location>
</feature>
<dbReference type="OrthoDB" id="74910at2759"/>
<feature type="compositionally biased region" description="Low complexity" evidence="4">
    <location>
        <begin position="562"/>
        <end position="573"/>
    </location>
</feature>
<evidence type="ECO:0000256" key="2">
    <source>
        <dbReference type="ARBA" id="ARBA00023117"/>
    </source>
</evidence>
<evidence type="ECO:0000256" key="3">
    <source>
        <dbReference type="PROSITE-ProRule" id="PRU00035"/>
    </source>
</evidence>
<feature type="region of interest" description="Disordered" evidence="4">
    <location>
        <begin position="183"/>
        <end position="626"/>
    </location>
</feature>
<dbReference type="InterPro" id="IPR013766">
    <property type="entry name" value="Thioredoxin_domain"/>
</dbReference>
<feature type="compositionally biased region" description="Basic and acidic residues" evidence="4">
    <location>
        <begin position="289"/>
        <end position="306"/>
    </location>
</feature>
<accession>W8ATE5</accession>
<proteinExistence type="evidence at transcript level"/>
<organism evidence="7">
    <name type="scientific">Ceratitis capitata</name>
    <name type="common">Mediterranean fruit fly</name>
    <name type="synonym">Tephritis capitata</name>
    <dbReference type="NCBI Taxonomy" id="7213"/>
    <lineage>
        <taxon>Eukaryota</taxon>
        <taxon>Metazoa</taxon>
        <taxon>Ecdysozoa</taxon>
        <taxon>Arthropoda</taxon>
        <taxon>Hexapoda</taxon>
        <taxon>Insecta</taxon>
        <taxon>Pterygota</taxon>
        <taxon>Neoptera</taxon>
        <taxon>Endopterygota</taxon>
        <taxon>Diptera</taxon>
        <taxon>Brachycera</taxon>
        <taxon>Muscomorpha</taxon>
        <taxon>Tephritoidea</taxon>
        <taxon>Tephritidae</taxon>
        <taxon>Ceratitis</taxon>
        <taxon>Ceratitis</taxon>
    </lineage>
</organism>
<feature type="compositionally biased region" description="Low complexity" evidence="4">
    <location>
        <begin position="601"/>
        <end position="626"/>
    </location>
</feature>
<dbReference type="PRINTS" id="PR00503">
    <property type="entry name" value="BROMODOMAIN"/>
</dbReference>
<dbReference type="Pfam" id="PF00439">
    <property type="entry name" value="Bromodomain"/>
    <property type="match status" value="1"/>
</dbReference>
<feature type="region of interest" description="Disordered" evidence="4">
    <location>
        <begin position="1"/>
        <end position="20"/>
    </location>
</feature>
<dbReference type="GO" id="GO:0006457">
    <property type="term" value="P:protein folding"/>
    <property type="evidence" value="ECO:0007669"/>
    <property type="project" value="TreeGrafter"/>
</dbReference>
<dbReference type="GO" id="GO:0003756">
    <property type="term" value="F:protein disulfide isomerase activity"/>
    <property type="evidence" value="ECO:0007669"/>
    <property type="project" value="InterPro"/>
</dbReference>
<dbReference type="PROSITE" id="PS51352">
    <property type="entry name" value="THIOREDOXIN_2"/>
    <property type="match status" value="1"/>
</dbReference>
<evidence type="ECO:0000256" key="4">
    <source>
        <dbReference type="SAM" id="MobiDB-lite"/>
    </source>
</evidence>
<dbReference type="PANTHER" id="PTHR45672">
    <property type="entry name" value="PROTEIN DISULFIDE-ISOMERASE C17H9.14C-RELATED"/>
    <property type="match status" value="1"/>
</dbReference>
<feature type="domain" description="Thioredoxin" evidence="6">
    <location>
        <begin position="725"/>
        <end position="867"/>
    </location>
</feature>
<sequence>ASGSSKSSSQHSDKSADDFTETEEVLQIGMHKVLVYVKNHRDAWPFMDPVEEDIAPRYYSIIRRPMDLLKMEDKLDNGEYNKFSDFRNDFKLIVNNCRLYNGHNNEYTEMVNNLQEAFDKATKKYFDNLSDDDEDDPSLGYPAADSKMNVFREKYFNKKSSKDASSDSQSVTTDLDKCAGDKATDRKKSFKKHTHAHDSVIAMNNDKRLDSGEEDVEEIAGGDVEQRGTKRKRKEKDKRRKKKSKSKNAALEKNTDDEDCMDMEDNRGDDEMPEELDQAQNSKKNKSKQNKDNSKKSKKNKSEKTSKSSSSKTSKSKNTKKQNKKSSKSKNHNSEESALSEEDEPIPEPQRSVELDKISAAQDESDMDPELDSVDEADDDDDESFEYPAAKRSKNKENKSHTKSNTPAGNKKKSAVAKSNQKHLTATPVASKHQKGKSKTSKSKSKSKTAPANSDGESENETEKLVQKSNLNKDMPPPAVDALAASASELEEEVIDDDDDSRSRSMSPFKVDLHKKYSKSALNDDLCDLLTTVKRVPGGTKPANNSNQKRLEEDDEDDDFKSLSSRSSTPVRASSEERKTKRAPKKSTRNAKKEEPRSKKNSSSSSTTAASKKSAELDAAAAAEAAKQAELEMLLPFLDKYELIKYRRSRANNLQQTASVSTTVEDTQRSKNRSKETSAKKKDTKAGEKVEKSNGESNKSRKNNKKSKKETRTKELKEASDSEELKTKPPPPPPPEKPWEDEEDTEVIFLNEDNFNTLLKRKKHSLVMFYAPWCGHCKKTKPEFSAAAEALKDDPRVVFAAVDCTKHQSLCQSHGVNGYPTIIYFSYLKTKADYSGGRSSKDFISYMTNPNLSATEPVYSKHKLDEL</sequence>
<feature type="compositionally biased region" description="Basic residues" evidence="4">
    <location>
        <begin position="432"/>
        <end position="447"/>
    </location>
</feature>
<dbReference type="SUPFAM" id="SSF52833">
    <property type="entry name" value="Thioredoxin-like"/>
    <property type="match status" value="1"/>
</dbReference>
<dbReference type="SUPFAM" id="SSF47370">
    <property type="entry name" value="Bromodomain"/>
    <property type="match status" value="1"/>
</dbReference>
<feature type="compositionally biased region" description="Low complexity" evidence="4">
    <location>
        <begin position="1"/>
        <end position="10"/>
    </location>
</feature>
<comment type="similarity">
    <text evidence="1">Belongs to the protein disulfide isomerase family.</text>
</comment>
<dbReference type="PROSITE" id="PS50014">
    <property type="entry name" value="BROMODOMAIN_2"/>
    <property type="match status" value="1"/>
</dbReference>
<dbReference type="PANTHER" id="PTHR45672:SF2">
    <property type="entry name" value="PROTEIN DISULFIDE-ISOMERASE A5"/>
    <property type="match status" value="1"/>
</dbReference>
<feature type="compositionally biased region" description="Acidic residues" evidence="4">
    <location>
        <begin position="363"/>
        <end position="385"/>
    </location>
</feature>
<feature type="compositionally biased region" description="Basic and acidic residues" evidence="4">
    <location>
        <begin position="710"/>
        <end position="727"/>
    </location>
</feature>
<dbReference type="CDD" id="cd05509">
    <property type="entry name" value="Bromo_gcn5_like"/>
    <property type="match status" value="1"/>
</dbReference>
<feature type="compositionally biased region" description="Basic residues" evidence="4">
    <location>
        <begin position="314"/>
        <end position="331"/>
    </location>
</feature>
<dbReference type="GO" id="GO:0005783">
    <property type="term" value="C:endoplasmic reticulum"/>
    <property type="evidence" value="ECO:0007669"/>
    <property type="project" value="TreeGrafter"/>
</dbReference>
<dbReference type="Gene3D" id="1.20.920.10">
    <property type="entry name" value="Bromodomain-like"/>
    <property type="match status" value="1"/>
</dbReference>
<evidence type="ECO:0000259" key="6">
    <source>
        <dbReference type="PROSITE" id="PS51352"/>
    </source>
</evidence>
<evidence type="ECO:0000256" key="1">
    <source>
        <dbReference type="ARBA" id="ARBA00006347"/>
    </source>
</evidence>
<feature type="compositionally biased region" description="Basic residues" evidence="4">
    <location>
        <begin position="580"/>
        <end position="590"/>
    </location>
</feature>
<dbReference type="PROSITE" id="PS00194">
    <property type="entry name" value="THIOREDOXIN_1"/>
    <property type="match status" value="1"/>
</dbReference>
<evidence type="ECO:0000313" key="7">
    <source>
        <dbReference type="EMBL" id="JAB89442.1"/>
    </source>
</evidence>
<reference evidence="7" key="2">
    <citation type="journal article" date="2014" name="BMC Genomics">
        <title>A genomic perspective to assessing quality of mass-reared SIT flies used in Mediterranean fruit fly (Ceratitis capitata) eradication in California.</title>
        <authorList>
            <person name="Calla B."/>
            <person name="Hall B."/>
            <person name="Hou S."/>
            <person name="Geib S.M."/>
        </authorList>
    </citation>
    <scope>NUCLEOTIDE SEQUENCE</scope>
</reference>